<name>A0A642UNP1_DIURU</name>
<evidence type="ECO:0008006" key="3">
    <source>
        <dbReference type="Google" id="ProtNLM"/>
    </source>
</evidence>
<dbReference type="InterPro" id="IPR052896">
    <property type="entry name" value="GGT-like_enzyme"/>
</dbReference>
<accession>A0A642UNP1</accession>
<dbReference type="OrthoDB" id="2015213at2759"/>
<dbReference type="Gene3D" id="3.60.20.40">
    <property type="match status" value="1"/>
</dbReference>
<dbReference type="PANTHER" id="PTHR43881:SF1">
    <property type="entry name" value="GAMMA-GLUTAMYLTRANSPEPTIDASE (AFU_ORTHOLOGUE AFUA_4G13580)"/>
    <property type="match status" value="1"/>
</dbReference>
<comment type="caution">
    <text evidence="1">The sequence shown here is derived from an EMBL/GenBank/DDBJ whole genome shotgun (WGS) entry which is preliminary data.</text>
</comment>
<organism evidence="1 2">
    <name type="scientific">Diutina rugosa</name>
    <name type="common">Yeast</name>
    <name type="synonym">Candida rugosa</name>
    <dbReference type="NCBI Taxonomy" id="5481"/>
    <lineage>
        <taxon>Eukaryota</taxon>
        <taxon>Fungi</taxon>
        <taxon>Dikarya</taxon>
        <taxon>Ascomycota</taxon>
        <taxon>Saccharomycotina</taxon>
        <taxon>Pichiomycetes</taxon>
        <taxon>Debaryomycetaceae</taxon>
        <taxon>Diutina</taxon>
    </lineage>
</organism>
<dbReference type="Gene3D" id="1.10.246.130">
    <property type="match status" value="1"/>
</dbReference>
<dbReference type="InterPro" id="IPR043137">
    <property type="entry name" value="GGT_ssub_C"/>
</dbReference>
<dbReference type="Pfam" id="PF01019">
    <property type="entry name" value="G_glu_transpept"/>
    <property type="match status" value="1"/>
</dbReference>
<proteinExistence type="predicted"/>
<dbReference type="PRINTS" id="PR01210">
    <property type="entry name" value="GGTRANSPTASE"/>
</dbReference>
<dbReference type="EMBL" id="SWFT01000090">
    <property type="protein sequence ID" value="KAA8902409.1"/>
    <property type="molecule type" value="Genomic_DNA"/>
</dbReference>
<dbReference type="PANTHER" id="PTHR43881">
    <property type="entry name" value="GAMMA-GLUTAMYLTRANSPEPTIDASE (AFU_ORTHOLOGUE AFUA_4G13580)"/>
    <property type="match status" value="1"/>
</dbReference>
<dbReference type="GeneID" id="54781514"/>
<dbReference type="AlphaFoldDB" id="A0A642UNP1"/>
<protein>
    <recommendedName>
        <fullName evidence="3">Gamma-glutamyltransferase</fullName>
    </recommendedName>
</protein>
<reference evidence="1 2" key="1">
    <citation type="submission" date="2019-07" db="EMBL/GenBank/DDBJ databases">
        <title>Genome assembly of two rare yeast pathogens: Diutina rugosa and Trichomonascus ciferrii.</title>
        <authorList>
            <person name="Mixao V."/>
            <person name="Saus E."/>
            <person name="Hansen A."/>
            <person name="Lass-Flor C."/>
            <person name="Gabaldon T."/>
        </authorList>
    </citation>
    <scope>NUCLEOTIDE SEQUENCE [LARGE SCALE GENOMIC DNA]</scope>
    <source>
        <strain evidence="1 2">CBS 613</strain>
    </source>
</reference>
<dbReference type="VEuPathDB" id="FungiDB:DIURU_002863"/>
<dbReference type="InterPro" id="IPR043138">
    <property type="entry name" value="GGT_lsub"/>
</dbReference>
<sequence>MVASSQPLANAAGLEILDLGGNCVDAAIAASAALCVTEPSSTGIGGDCFAIFYKDGEIMGLNGTGRAAKDIDIDYVKSKLGADAKRIPYESVFAVTVPGAIAGWYDAYELWGSGKVTFEQILAPAIRLARDGFVVHEIAANLWQREVGKLQRQNKPNAPNPFLFDGKAPQEGDLVYNEEVAVTLEKIAKHGKSAFYTGEIAEAIVNTVQAKGHKLTLEDLANHKSTFVDPVGLDFKGKKVWEIPPNGHGLVAQLALGVIQELQHQGKINMHNMEHNSAEYLHVLIEACKLAFHDSEEYVCDMEFHKIPVTALLSSEYLGRRAEMLSASQPGSDYTFGVPDPKYKSDTVYLSVADKDGNACSFINSVFEGFGTGIVVGDKGFCLHNRGAGFNLTKGAPNHLEGLKRPYHTIIPGLITNDDGSLYASFGNMGGFAQPVCHVQHVMNMLVFGMTPQQSIDSPRFVLESDYDAKTDRGRGSHGPIHTTGTVVALEEGIPEETIKQLQEMGHKTMNPQGYNRSLFGRAQIITKTKTKDGRFVYAGGSDLRADGAVVAQV</sequence>
<dbReference type="InterPro" id="IPR029055">
    <property type="entry name" value="Ntn_hydrolases_N"/>
</dbReference>
<gene>
    <name evidence="1" type="ORF">DIURU_002863</name>
</gene>
<evidence type="ECO:0000313" key="1">
    <source>
        <dbReference type="EMBL" id="KAA8902409.1"/>
    </source>
</evidence>
<dbReference type="SUPFAM" id="SSF56235">
    <property type="entry name" value="N-terminal nucleophile aminohydrolases (Ntn hydrolases)"/>
    <property type="match status" value="1"/>
</dbReference>
<keyword evidence="2" id="KW-1185">Reference proteome</keyword>
<dbReference type="Proteomes" id="UP000449547">
    <property type="component" value="Unassembled WGS sequence"/>
</dbReference>
<dbReference type="RefSeq" id="XP_034012394.1">
    <property type="nucleotide sequence ID" value="XM_034155561.1"/>
</dbReference>
<evidence type="ECO:0000313" key="2">
    <source>
        <dbReference type="Proteomes" id="UP000449547"/>
    </source>
</evidence>
<dbReference type="OMA" id="EGNMVSY"/>